<keyword evidence="3" id="KW-0393">Immunoglobulin domain</keyword>
<dbReference type="InterPro" id="IPR036179">
    <property type="entry name" value="Ig-like_dom_sf"/>
</dbReference>
<dbReference type="CDD" id="cd00099">
    <property type="entry name" value="IgV"/>
    <property type="match status" value="2"/>
</dbReference>
<dbReference type="Ensembl" id="ENSGMOT00000012489.2">
    <property type="protein sequence ID" value="ENSGMOP00000012163.2"/>
    <property type="gene ID" value="ENSGMOG00000011368.2"/>
</dbReference>
<dbReference type="InterPro" id="IPR007110">
    <property type="entry name" value="Ig-like_dom"/>
</dbReference>
<dbReference type="InterPro" id="IPR003599">
    <property type="entry name" value="Ig_sub"/>
</dbReference>
<proteinExistence type="predicted"/>
<reference evidence="6" key="2">
    <citation type="submission" date="2025-09" db="UniProtKB">
        <authorList>
            <consortium name="Ensembl"/>
        </authorList>
    </citation>
    <scope>IDENTIFICATION</scope>
</reference>
<dbReference type="CDD" id="cd00096">
    <property type="entry name" value="Ig"/>
    <property type="match status" value="1"/>
</dbReference>
<organism evidence="6 7">
    <name type="scientific">Gadus morhua</name>
    <name type="common">Atlantic cod</name>
    <dbReference type="NCBI Taxonomy" id="8049"/>
    <lineage>
        <taxon>Eukaryota</taxon>
        <taxon>Metazoa</taxon>
        <taxon>Chordata</taxon>
        <taxon>Craniata</taxon>
        <taxon>Vertebrata</taxon>
        <taxon>Euteleostomi</taxon>
        <taxon>Actinopterygii</taxon>
        <taxon>Neopterygii</taxon>
        <taxon>Teleostei</taxon>
        <taxon>Neoteleostei</taxon>
        <taxon>Acanthomorphata</taxon>
        <taxon>Zeiogadaria</taxon>
        <taxon>Gadariae</taxon>
        <taxon>Gadiformes</taxon>
        <taxon>Gadoidei</taxon>
        <taxon>Gadidae</taxon>
        <taxon>Gadus</taxon>
    </lineage>
</organism>
<feature type="domain" description="Ig-like" evidence="5">
    <location>
        <begin position="25"/>
        <end position="128"/>
    </location>
</feature>
<dbReference type="PROSITE" id="PS50835">
    <property type="entry name" value="IG_LIKE"/>
    <property type="match status" value="7"/>
</dbReference>
<dbReference type="GeneTree" id="ENSGT00940000155177"/>
<dbReference type="GO" id="GO:0016020">
    <property type="term" value="C:membrane"/>
    <property type="evidence" value="ECO:0007669"/>
    <property type="project" value="UniProtKB-SubCell"/>
</dbReference>
<keyword evidence="4" id="KW-0472">Membrane</keyword>
<dbReference type="AlphaFoldDB" id="A0A8C4ZEW4"/>
<keyword evidence="7" id="KW-1185">Reference proteome</keyword>
<feature type="domain" description="Ig-like" evidence="5">
    <location>
        <begin position="269"/>
        <end position="367"/>
    </location>
</feature>
<evidence type="ECO:0000256" key="1">
    <source>
        <dbReference type="ARBA" id="ARBA00022729"/>
    </source>
</evidence>
<dbReference type="InterPro" id="IPR003598">
    <property type="entry name" value="Ig_sub2"/>
</dbReference>
<keyword evidence="4" id="KW-0812">Transmembrane</keyword>
<dbReference type="Proteomes" id="UP000694546">
    <property type="component" value="Chromosome 20"/>
</dbReference>
<dbReference type="SUPFAM" id="SSF48726">
    <property type="entry name" value="Immunoglobulin"/>
    <property type="match status" value="7"/>
</dbReference>
<dbReference type="InterPro" id="IPR051102">
    <property type="entry name" value="IgSF_V-set/TM_domain"/>
</dbReference>
<feature type="transmembrane region" description="Helical" evidence="4">
    <location>
        <begin position="896"/>
        <end position="917"/>
    </location>
</feature>
<feature type="domain" description="Ig-like" evidence="5">
    <location>
        <begin position="375"/>
        <end position="491"/>
    </location>
</feature>
<evidence type="ECO:0000256" key="2">
    <source>
        <dbReference type="ARBA" id="ARBA00023157"/>
    </source>
</evidence>
<protein>
    <recommendedName>
        <fullName evidence="5">Ig-like domain-containing protein</fullName>
    </recommendedName>
</protein>
<dbReference type="SMART" id="SM00409">
    <property type="entry name" value="IG"/>
    <property type="match status" value="7"/>
</dbReference>
<evidence type="ECO:0000313" key="6">
    <source>
        <dbReference type="Ensembl" id="ENSGMOP00000012163.2"/>
    </source>
</evidence>
<keyword evidence="1" id="KW-0732">Signal</keyword>
<evidence type="ECO:0000259" key="5">
    <source>
        <dbReference type="PROSITE" id="PS50835"/>
    </source>
</evidence>
<dbReference type="InterPro" id="IPR013106">
    <property type="entry name" value="Ig_V-set"/>
</dbReference>
<evidence type="ECO:0000313" key="7">
    <source>
        <dbReference type="Proteomes" id="UP000694546"/>
    </source>
</evidence>
<dbReference type="PANTHER" id="PTHR12207">
    <property type="entry name" value="V-SET AND TRANSMEMBRANE DOMAIN-CONTAINING PROTEIN"/>
    <property type="match status" value="1"/>
</dbReference>
<dbReference type="SMART" id="SM00406">
    <property type="entry name" value="IGv"/>
    <property type="match status" value="5"/>
</dbReference>
<evidence type="ECO:0000256" key="3">
    <source>
        <dbReference type="ARBA" id="ARBA00023319"/>
    </source>
</evidence>
<accession>A0A8C4ZEW4</accession>
<dbReference type="Pfam" id="PF07686">
    <property type="entry name" value="V-set"/>
    <property type="match status" value="4"/>
</dbReference>
<feature type="domain" description="Ig-like" evidence="5">
    <location>
        <begin position="141"/>
        <end position="265"/>
    </location>
</feature>
<sequence length="926" mass="102630">SGVTWIIRARVLTEVPSGPLYRVAGHPLRVPCNVSGFRDAEREKGFQVLMQEPEKTMDINVISARDQNFAWGKFSGRVKSKEITLAMLAPNSALFTIGELKASDEGEYECAVENDETAYDGTYSAKIKVKVIDNTLTVSSPDPPSLSLDEGDPLTLTCQASSNTVQHTHLSVTWYLHMDGEEPPQPIVSLDKDLTPSPGPRFRERYGAGIVRLDKVGEATYRLTIAQLEPSDQGRVYCQAREWIQDPDRSWYPITQKDSETTALTVKAKGKSTLVTYCQQNVEGLAARQSFSVAWLRDGSELARFGPTGVLHVGAEHGDRHTGGQLLATKTGPREHLLVLRPVRVQDQGGYACRAWPQDRNEDESFTQGQYRDSPTQVVSISATGVSEPLCVAVTEGGRLQLTCRVTGFRGRLSVTWEHKSASPSRQVVGLSQEGVVEPGPDFAQRDVRARRPAADTFTLELEEVRPSDAGTYGCTVSEWTVKPTGDVELSHSQEKTCTVNVENTLRLTLKGRDTAATLGGDVELWCHVKAPRIPMTLTWTLRRDGSPPDRLLELSPDGAITWRGGRQQRYQLRVERLDETVLVHKLRIAGATPSEAGRYQCEACLRDRPVADHRSLSVLLESKLSLDAQSISGLLDADVVVTCSVTETTPGNPSYAVTWREERDNRTLLVSSRDGVVTPGAQATPGDEQRISMRQRAGPSFELTIRRARVGDSGRYSCVVVEWLQDPNDNWFDLPGSSGLRVHVTDRGAPGYEEGGLSVGGGREVNVTVAASHDFTVPCDIIAQSSPYSAFNVTWFWRREADGETRPLFTAHPDGTLQDVSGRGDRLRFHRPRPALFSLTVSGALPEDGGRYHCRVEEWLLSPSRRRVGGVQRSEELSVNIQVISMTDSWSSHRLLTFILPFVIYLLVLYTQFLFYERAWTYSLY</sequence>
<feature type="domain" description="Ig-like" evidence="5">
    <location>
        <begin position="751"/>
        <end position="879"/>
    </location>
</feature>
<keyword evidence="2" id="KW-1015">Disulfide bond</keyword>
<name>A0A8C4ZEW4_GADMO</name>
<reference evidence="6" key="1">
    <citation type="submission" date="2025-08" db="UniProtKB">
        <authorList>
            <consortium name="Ensembl"/>
        </authorList>
    </citation>
    <scope>IDENTIFICATION</scope>
</reference>
<feature type="domain" description="Ig-like" evidence="5">
    <location>
        <begin position="610"/>
        <end position="721"/>
    </location>
</feature>
<evidence type="ECO:0000256" key="4">
    <source>
        <dbReference type="SAM" id="Phobius"/>
    </source>
</evidence>
<keyword evidence="4" id="KW-1133">Transmembrane helix</keyword>
<feature type="domain" description="Ig-like" evidence="5">
    <location>
        <begin position="503"/>
        <end position="604"/>
    </location>
</feature>
<dbReference type="Gene3D" id="2.60.40.10">
    <property type="entry name" value="Immunoglobulins"/>
    <property type="match status" value="6"/>
</dbReference>
<dbReference type="PANTHER" id="PTHR12207:SF25">
    <property type="entry name" value="IMMUNOGLOBULIN SUPERFAMILY MEMBER 2"/>
    <property type="match status" value="1"/>
</dbReference>
<dbReference type="SMART" id="SM00408">
    <property type="entry name" value="IGc2"/>
    <property type="match status" value="5"/>
</dbReference>
<dbReference type="InterPro" id="IPR013783">
    <property type="entry name" value="Ig-like_fold"/>
</dbReference>